<dbReference type="KEGG" id="pbt:ING2E5B_0128"/>
<evidence type="ECO:0000259" key="2">
    <source>
        <dbReference type="Pfam" id="PF08308"/>
    </source>
</evidence>
<dbReference type="EMBL" id="LN515532">
    <property type="protein sequence ID" value="CEA14843.1"/>
    <property type="molecule type" value="Genomic_DNA"/>
</dbReference>
<dbReference type="Proteomes" id="UP000032417">
    <property type="component" value="Chromosome 1"/>
</dbReference>
<feature type="domain" description="PEGA" evidence="2">
    <location>
        <begin position="27"/>
        <end position="80"/>
    </location>
</feature>
<dbReference type="PATRIC" id="fig|1562970.3.peg.123"/>
<dbReference type="AlphaFoldDB" id="A0A098BXK3"/>
<dbReference type="OrthoDB" id="1442048at2"/>
<feature type="chain" id="PRO_5030002943" evidence="1">
    <location>
        <begin position="23"/>
        <end position="141"/>
    </location>
</feature>
<keyword evidence="4" id="KW-1185">Reference proteome</keyword>
<accession>A0A098BXK3</accession>
<evidence type="ECO:0000256" key="1">
    <source>
        <dbReference type="SAM" id="SignalP"/>
    </source>
</evidence>
<gene>
    <name evidence="3" type="ORF">ING2E5B_0128</name>
</gene>
<dbReference type="InterPro" id="IPR013229">
    <property type="entry name" value="PEGA"/>
</dbReference>
<sequence>MVNQSVFMKVAVVLLAALVLFASCSSTTLIQSNPSGAKVYMNEEYMGVTPLSYSDTKIVGSTTSLRIEKEGYEPLYTYLTRNEEVDAGAIIGGLLIWVPFLWTMKYKPVHNYELKPLNYNASISESALSSGEYYISGVLKD</sequence>
<evidence type="ECO:0000313" key="4">
    <source>
        <dbReference type="Proteomes" id="UP000032417"/>
    </source>
</evidence>
<name>A0A098BXK3_9BACT</name>
<protein>
    <submittedName>
        <fullName evidence="3">PEGA domain protein</fullName>
    </submittedName>
</protein>
<feature type="signal peptide" evidence="1">
    <location>
        <begin position="1"/>
        <end position="22"/>
    </location>
</feature>
<reference evidence="3 4" key="1">
    <citation type="submission" date="2014-08" db="EMBL/GenBank/DDBJ databases">
        <authorList>
            <person name="Wibberg D."/>
        </authorList>
    </citation>
    <scope>NUCLEOTIDE SEQUENCE [LARGE SCALE GENOMIC DNA]</scope>
    <source>
        <strain evidence="4">ING2-E5B</strain>
    </source>
</reference>
<dbReference type="Pfam" id="PF08308">
    <property type="entry name" value="PEGA"/>
    <property type="match status" value="1"/>
</dbReference>
<evidence type="ECO:0000313" key="3">
    <source>
        <dbReference type="EMBL" id="CEA14843.1"/>
    </source>
</evidence>
<dbReference type="HOGENOM" id="CLU_151935_0_0_10"/>
<keyword evidence="1" id="KW-0732">Signal</keyword>
<proteinExistence type="predicted"/>
<organism evidence="3 4">
    <name type="scientific">Fermentimonas caenicola</name>
    <dbReference type="NCBI Taxonomy" id="1562970"/>
    <lineage>
        <taxon>Bacteria</taxon>
        <taxon>Pseudomonadati</taxon>
        <taxon>Bacteroidota</taxon>
        <taxon>Bacteroidia</taxon>
        <taxon>Bacteroidales</taxon>
        <taxon>Dysgonomonadaceae</taxon>
        <taxon>Fermentimonas</taxon>
    </lineage>
</organism>